<keyword evidence="2" id="KW-1185">Reference proteome</keyword>
<evidence type="ECO:0000313" key="2">
    <source>
        <dbReference type="Proteomes" id="UP001432027"/>
    </source>
</evidence>
<dbReference type="EMBL" id="BTSX01000006">
    <property type="protein sequence ID" value="GMT02762.1"/>
    <property type="molecule type" value="Genomic_DNA"/>
</dbReference>
<dbReference type="Proteomes" id="UP001432027">
    <property type="component" value="Unassembled WGS sequence"/>
</dbReference>
<comment type="caution">
    <text evidence="1">The sequence shown here is derived from an EMBL/GenBank/DDBJ whole genome shotgun (WGS) entry which is preliminary data.</text>
</comment>
<dbReference type="AlphaFoldDB" id="A0AAV5U885"/>
<protein>
    <submittedName>
        <fullName evidence="1">Uncharacterized protein</fullName>
    </submittedName>
</protein>
<accession>A0AAV5U885</accession>
<name>A0AAV5U885_9BILA</name>
<proteinExistence type="predicted"/>
<evidence type="ECO:0000313" key="1">
    <source>
        <dbReference type="EMBL" id="GMT02762.1"/>
    </source>
</evidence>
<organism evidence="1 2">
    <name type="scientific">Pristionchus entomophagus</name>
    <dbReference type="NCBI Taxonomy" id="358040"/>
    <lineage>
        <taxon>Eukaryota</taxon>
        <taxon>Metazoa</taxon>
        <taxon>Ecdysozoa</taxon>
        <taxon>Nematoda</taxon>
        <taxon>Chromadorea</taxon>
        <taxon>Rhabditida</taxon>
        <taxon>Rhabditina</taxon>
        <taxon>Diplogasteromorpha</taxon>
        <taxon>Diplogasteroidea</taxon>
        <taxon>Neodiplogasteridae</taxon>
        <taxon>Pristionchus</taxon>
    </lineage>
</organism>
<sequence length="84" mass="9771">TSRLLQSLVVEKACQMTTLIDTELVLRKYPHSREIFVSGRLVTSNSQSRLFELRLELRKPHGNFNKRIKRANQLTACEGIRPNY</sequence>
<reference evidence="1" key="1">
    <citation type="submission" date="2023-10" db="EMBL/GenBank/DDBJ databases">
        <title>Genome assembly of Pristionchus species.</title>
        <authorList>
            <person name="Yoshida K."/>
            <person name="Sommer R.J."/>
        </authorList>
    </citation>
    <scope>NUCLEOTIDE SEQUENCE</scope>
    <source>
        <strain evidence="1">RS0144</strain>
    </source>
</reference>
<feature type="non-terminal residue" evidence="1">
    <location>
        <position position="1"/>
    </location>
</feature>
<gene>
    <name evidence="1" type="ORF">PENTCL1PPCAC_24936</name>
</gene>